<dbReference type="STRING" id="29760.D7U0Q5"/>
<dbReference type="Pfam" id="PF03171">
    <property type="entry name" value="2OG-FeII_Oxy"/>
    <property type="match status" value="1"/>
</dbReference>
<dbReference type="Proteomes" id="UP000009183">
    <property type="component" value="Chromosome 9"/>
</dbReference>
<proteinExistence type="inferred from homology"/>
<dbReference type="GO" id="GO:0016707">
    <property type="term" value="F:gibberellin 3-beta-dioxygenase activity"/>
    <property type="evidence" value="ECO:0007669"/>
    <property type="project" value="UniProtKB-EC"/>
</dbReference>
<dbReference type="AlphaFoldDB" id="A0A438D0I5"/>
<dbReference type="KEGG" id="vvi:100265167"/>
<evidence type="ECO:0000256" key="10">
    <source>
        <dbReference type="RuleBase" id="RU003682"/>
    </source>
</evidence>
<accession>A0A438D0I5</accession>
<keyword evidence="14" id="KW-1185">Reference proteome</keyword>
<name>A0A438D0I5_VITVI</name>
<feature type="domain" description="Fe2OG dioxygenase" evidence="11">
    <location>
        <begin position="199"/>
        <end position="300"/>
    </location>
</feature>
<comment type="pathway">
    <text evidence="7">Plant hormone biosynthesis; gibberellin biosynthesis.</text>
</comment>
<evidence type="ECO:0000313" key="12">
    <source>
        <dbReference type="EMBL" id="CBI36201.3"/>
    </source>
</evidence>
<evidence type="ECO:0000256" key="1">
    <source>
        <dbReference type="ARBA" id="ARBA00001961"/>
    </source>
</evidence>
<dbReference type="PROSITE" id="PS51471">
    <property type="entry name" value="FE2OG_OXY"/>
    <property type="match status" value="1"/>
</dbReference>
<gene>
    <name evidence="13" type="primary">LE_4</name>
    <name evidence="12" type="ordered locus">VIT_09s0002g05270</name>
    <name evidence="13" type="ORF">CK203_094779</name>
</gene>
<evidence type="ECO:0000259" key="11">
    <source>
        <dbReference type="PROSITE" id="PS51471"/>
    </source>
</evidence>
<dbReference type="PANTHER" id="PTHR47990">
    <property type="entry name" value="2-OXOGLUTARATE (2OG) AND FE(II)-DEPENDENT OXYGENASE SUPERFAMILY PROTEIN-RELATED"/>
    <property type="match status" value="1"/>
</dbReference>
<evidence type="ECO:0000256" key="7">
    <source>
        <dbReference type="ARBA" id="ARBA00037909"/>
    </source>
</evidence>
<evidence type="ECO:0000256" key="4">
    <source>
        <dbReference type="ARBA" id="ARBA00022964"/>
    </source>
</evidence>
<keyword evidence="4 13" id="KW-0223">Dioxygenase</keyword>
<dbReference type="OrthoDB" id="288590at2759"/>
<dbReference type="GO" id="GO:0046872">
    <property type="term" value="F:metal ion binding"/>
    <property type="evidence" value="ECO:0007669"/>
    <property type="project" value="UniProtKB-KW"/>
</dbReference>
<dbReference type="GO" id="GO:0009686">
    <property type="term" value="P:gibberellin biosynthetic process"/>
    <property type="evidence" value="ECO:0007669"/>
    <property type="project" value="UniProtKB-ARBA"/>
</dbReference>
<dbReference type="PaxDb" id="29760-VIT_09s0002g05270.t01"/>
<dbReference type="EMBL" id="QGNW01001869">
    <property type="protein sequence ID" value="RVW28978.1"/>
    <property type="molecule type" value="Genomic_DNA"/>
</dbReference>
<dbReference type="InterPro" id="IPR050231">
    <property type="entry name" value="Iron_ascorbate_oxido_reductase"/>
</dbReference>
<dbReference type="InterPro" id="IPR026992">
    <property type="entry name" value="DIOX_N"/>
</dbReference>
<dbReference type="SUPFAM" id="SSF51197">
    <property type="entry name" value="Clavaminate synthase-like"/>
    <property type="match status" value="1"/>
</dbReference>
<evidence type="ECO:0000256" key="9">
    <source>
        <dbReference type="ARBA" id="ARBA00066695"/>
    </source>
</evidence>
<keyword evidence="3 10" id="KW-0479">Metal-binding</keyword>
<reference evidence="12" key="2">
    <citation type="submission" date="2011-05" db="EMBL/GenBank/DDBJ databases">
        <title>High quality assembly and annotation of grapevine genome.</title>
        <authorList>
            <person name="Vitulo N."/>
            <person name="Olivier J."/>
            <person name="Forcato C."/>
            <person name="Albiero A."/>
            <person name="D'Angelo M."/>
            <person name="Zimbello R."/>
            <person name="Schiavon R."/>
            <person name="Rigobello C."/>
            <person name="Policriti A."/>
            <person name="Clepet C."/>
            <person name="Casagrande A."/>
            <person name="Choisne N."/>
            <person name="Vezzi A."/>
            <person name="Hugueney P."/>
            <person name="Horner D."/>
            <person name="Mica E."/>
            <person name="Cattonaro F."/>
            <person name="Del Fabbro C."/>
            <person name="Alaux M."/>
            <person name="Di Gaspero G."/>
            <person name="Scalabrin S."/>
            <person name="Pesole G."/>
            <person name="Delledonne M."/>
            <person name="Pezzotti M."/>
            <person name="Pe E.M."/>
            <person name="Caboche M."/>
            <person name="Adam-Blondon A.-F."/>
            <person name="Weissenbach J."/>
            <person name="Quetier F."/>
            <person name="Wincker P."/>
            <person name="Morgante M."/>
            <person name="Valle G."/>
        </authorList>
    </citation>
    <scope>NUCLEOTIDE SEQUENCE</scope>
</reference>
<comment type="similarity">
    <text evidence="8">Belongs to the iron/ascorbate-dependent oxidoreductase family. GA3OX subfamily.</text>
</comment>
<evidence type="ECO:0000313" key="14">
    <source>
        <dbReference type="Proteomes" id="UP000009183"/>
    </source>
</evidence>
<dbReference type="EC" id="1.14.11.15" evidence="9"/>
<keyword evidence="6 10" id="KW-0408">Iron</keyword>
<dbReference type="InterPro" id="IPR027443">
    <property type="entry name" value="IPNS-like_sf"/>
</dbReference>
<organism evidence="13 15">
    <name type="scientific">Vitis vinifera</name>
    <name type="common">Grape</name>
    <dbReference type="NCBI Taxonomy" id="29760"/>
    <lineage>
        <taxon>Eukaryota</taxon>
        <taxon>Viridiplantae</taxon>
        <taxon>Streptophyta</taxon>
        <taxon>Embryophyta</taxon>
        <taxon>Tracheophyta</taxon>
        <taxon>Spermatophyta</taxon>
        <taxon>Magnoliopsida</taxon>
        <taxon>eudicotyledons</taxon>
        <taxon>Gunneridae</taxon>
        <taxon>Pentapetalae</taxon>
        <taxon>rosids</taxon>
        <taxon>Vitales</taxon>
        <taxon>Vitaceae</taxon>
        <taxon>Viteae</taxon>
        <taxon>Vitis</taxon>
    </lineage>
</organism>
<comment type="pathway">
    <text evidence="2">Hormone biosynthesis.</text>
</comment>
<evidence type="ECO:0000313" key="15">
    <source>
        <dbReference type="Proteomes" id="UP000288805"/>
    </source>
</evidence>
<dbReference type="eggNOG" id="KOG0143">
    <property type="taxonomic scope" value="Eukaryota"/>
</dbReference>
<dbReference type="Gramene" id="Vitis09g00544.t01">
    <property type="protein sequence ID" value="Vitis09g00544.t01.CDS"/>
    <property type="gene ID" value="Vitis09g00544"/>
</dbReference>
<dbReference type="Pfam" id="PF14226">
    <property type="entry name" value="DIOX_N"/>
    <property type="match status" value="1"/>
</dbReference>
<dbReference type="InterPro" id="IPR044861">
    <property type="entry name" value="IPNS-like_FE2OG_OXY"/>
</dbReference>
<protein>
    <recommendedName>
        <fullName evidence="9">gibberellin 3beta-dioxygenase</fullName>
        <ecNumber evidence="9">1.14.11.15</ecNumber>
    </recommendedName>
</protein>
<reference evidence="14" key="1">
    <citation type="journal article" date="2007" name="Nature">
        <title>The grapevine genome sequence suggests ancestral hexaploidization in major angiosperm phyla.</title>
        <authorList>
            <consortium name="The French-Italian Public Consortium for Grapevine Genome Characterization."/>
            <person name="Jaillon O."/>
            <person name="Aury J.-M."/>
            <person name="Noel B."/>
            <person name="Policriti A."/>
            <person name="Clepet C."/>
            <person name="Casagrande A."/>
            <person name="Choisne N."/>
            <person name="Aubourg S."/>
            <person name="Vitulo N."/>
            <person name="Jubin C."/>
            <person name="Vezzi A."/>
            <person name="Legeai F."/>
            <person name="Hugueney P."/>
            <person name="Dasilva C."/>
            <person name="Horner D."/>
            <person name="Mica E."/>
            <person name="Jublot D."/>
            <person name="Poulain J."/>
            <person name="Bruyere C."/>
            <person name="Billault A."/>
            <person name="Segurens B."/>
            <person name="Gouyvenoux M."/>
            <person name="Ugarte E."/>
            <person name="Cattonaro F."/>
            <person name="Anthouard V."/>
            <person name="Vico V."/>
            <person name="Del Fabbro C."/>
            <person name="Alaux M."/>
            <person name="Di Gaspero G."/>
            <person name="Dumas V."/>
            <person name="Felice N."/>
            <person name="Paillard S."/>
            <person name="Juman I."/>
            <person name="Moroldo M."/>
            <person name="Scalabrin S."/>
            <person name="Canaguier A."/>
            <person name="Le Clainche I."/>
            <person name="Malacrida G."/>
            <person name="Durand E."/>
            <person name="Pesole G."/>
            <person name="Laucou V."/>
            <person name="Chatelet P."/>
            <person name="Merdinoglu D."/>
            <person name="Delledonne M."/>
            <person name="Pezzotti M."/>
            <person name="Lecharny A."/>
            <person name="Scarpelli C."/>
            <person name="Artiguenave F."/>
            <person name="Pe M.E."/>
            <person name="Valle G."/>
            <person name="Morgante M."/>
            <person name="Caboche M."/>
            <person name="Adam-Blondon A.-F."/>
            <person name="Weissenbach J."/>
            <person name="Quetier F."/>
            <person name="Wincker P."/>
        </authorList>
    </citation>
    <scope>NUCLEOTIDE SEQUENCE [LARGE SCALE GENOMIC DNA]</scope>
    <source>
        <strain evidence="14">cv. Pinot noir / PN40024</strain>
    </source>
</reference>
<evidence type="ECO:0000313" key="13">
    <source>
        <dbReference type="EMBL" id="RVW28978.1"/>
    </source>
</evidence>
<dbReference type="HOGENOM" id="CLU_010119_16_3_1"/>
<dbReference type="EMBL" id="FN596494">
    <property type="protein sequence ID" value="CBI36201.3"/>
    <property type="molecule type" value="Genomic_DNA"/>
</dbReference>
<dbReference type="OMA" id="AGKLMWL"/>
<keyword evidence="5 10" id="KW-0560">Oxidoreductase</keyword>
<reference evidence="13 15" key="3">
    <citation type="journal article" date="2018" name="PLoS Genet.">
        <title>Population sequencing reveals clonal diversity and ancestral inbreeding in the grapevine cultivar Chardonnay.</title>
        <authorList>
            <person name="Roach M.J."/>
            <person name="Johnson D.L."/>
            <person name="Bohlmann J."/>
            <person name="van Vuuren H.J."/>
            <person name="Jones S.J."/>
            <person name="Pretorius I.S."/>
            <person name="Schmidt S.A."/>
            <person name="Borneman A.R."/>
        </authorList>
    </citation>
    <scope>NUCLEOTIDE SEQUENCE [LARGE SCALE GENOMIC DNA]</scope>
    <source>
        <strain evidence="15">cv. Chardonnay</strain>
        <strain evidence="13">I10V1</strain>
        <tissue evidence="13">Leaf</tissue>
    </source>
</reference>
<evidence type="ECO:0000256" key="6">
    <source>
        <dbReference type="ARBA" id="ARBA00023004"/>
    </source>
</evidence>
<evidence type="ECO:0000256" key="8">
    <source>
        <dbReference type="ARBA" id="ARBA00061560"/>
    </source>
</evidence>
<dbReference type="Gene3D" id="2.60.120.330">
    <property type="entry name" value="B-lactam Antibiotic, Isopenicillin N Synthase, Chain"/>
    <property type="match status" value="1"/>
</dbReference>
<evidence type="ECO:0000256" key="2">
    <source>
        <dbReference type="ARBA" id="ARBA00004972"/>
    </source>
</evidence>
<dbReference type="Proteomes" id="UP000288805">
    <property type="component" value="Unassembled WGS sequence"/>
</dbReference>
<comment type="cofactor">
    <cofactor evidence="1">
        <name>L-ascorbate</name>
        <dbReference type="ChEBI" id="CHEBI:38290"/>
    </cofactor>
</comment>
<dbReference type="FunFam" id="2.60.120.330:FF:000013">
    <property type="entry name" value="Gibberellin 3-beta-dioxygenase 1"/>
    <property type="match status" value="1"/>
</dbReference>
<evidence type="ECO:0000256" key="3">
    <source>
        <dbReference type="ARBA" id="ARBA00022723"/>
    </source>
</evidence>
<dbReference type="InterPro" id="IPR005123">
    <property type="entry name" value="Oxoglu/Fe-dep_dioxygenase_dom"/>
</dbReference>
<evidence type="ECO:0000256" key="5">
    <source>
        <dbReference type="ARBA" id="ARBA00023002"/>
    </source>
</evidence>
<sequence length="365" mass="40157">MPSRISDAFKAHPLHLNHRHLDLNSVQELPDLYAWAGVDENPSGDSLITESVPVIDLTDPNASELVGHACKSWGVFQVTNHGIPGSLLDDIESAGRSLFSLPAQQKLKAARSPDGVAGYGLARISSFFNKLMWYEGFTIFGSPLEHARQLWPQDYTKFCDVTEEFEKEMNQLAERLMWLMLGSLGITKEDLNWAGSKGDFKAALQLNSYPACPEPDRAMGLAAHTDSSLFTILYQNTVSGLQVQREGAGWITVPPLPGALVINVGDLLHILSNGVFPSVVHRALVNRTKHRLSVAYLYGPPAGVPISPVPKLVDSTHPPLYRPVTWSEYLCTKAKHFDKALSLVRLCMPRNGFIDVNDHNGVKVG</sequence>